<reference evidence="2" key="1">
    <citation type="journal article" date="2014" name="J. Virol.">
        <title>Elephant endotheliotropic herpesviruses EEHV1A, EEHV1B, and EEHV2 from cases of hemorrhagic disease are highly diverged from other mammalian herpesviruses and may form a new subfamily.</title>
        <authorList>
            <person name="Richman LK"/>
            <person name="Zong JC"/>
            <person name="Latimer EM"/>
            <person name="Lock J"/>
            <person name="Fleischer RC"/>
            <person name="Heaggans SY"/>
            <person name="Hayward GS."/>
        </authorList>
    </citation>
    <scope>NUCLEOTIDE SEQUENCE</scope>
    <source>
        <strain evidence="2">Preya NAP21</strain>
    </source>
</reference>
<name>A0A386AUG6_ELHV1</name>
<sequence length="146" mass="16647">MSPAFKNILMTIYGLFILPFWLASLYVTFILPYLILMAINMITRGNSIWVDRKLKSCIRSGCKSLNFMKGLLCAAVPCMEEFIAESMYDVTSYVRGFAPRRRRANINHACPDLFGAGGDCRLTLRLRCLNKPLKPIPLLILNKTFF</sequence>
<proteinExistence type="predicted"/>
<accession>A0A386AUG6</accession>
<keyword evidence="1" id="KW-0812">Transmembrane</keyword>
<gene>
    <name evidence="2" type="primary">E22</name>
</gene>
<keyword evidence="1" id="KW-0472">Membrane</keyword>
<protein>
    <submittedName>
        <fullName evidence="2">Protein E22</fullName>
    </submittedName>
</protein>
<feature type="transmembrane region" description="Helical" evidence="1">
    <location>
        <begin position="12"/>
        <end position="36"/>
    </location>
</feature>
<organism evidence="2">
    <name type="scientific">Elephant endotheliotropic herpesvirus 1A</name>
    <dbReference type="NCBI Taxonomy" id="759753"/>
    <lineage>
        <taxon>Viruses</taxon>
        <taxon>Duplodnaviria</taxon>
        <taxon>Heunggongvirae</taxon>
        <taxon>Peploviricota</taxon>
        <taxon>Herviviricetes</taxon>
        <taxon>Herpesvirales</taxon>
        <taxon>Orthoherpesviridae</taxon>
        <taxon>Betaherpesvirinae</taxon>
        <taxon>Proboscivirus</taxon>
        <taxon>Proboscivirus elephantidbeta1</taxon>
        <taxon>Elephantid herpesvirus 1</taxon>
    </lineage>
</organism>
<keyword evidence="1" id="KW-1133">Transmembrane helix</keyword>
<reference evidence="2" key="2">
    <citation type="submission" date="2018-02" db="EMBL/GenBank/DDBJ databases">
        <title>Contrasting patterns of conservation and divergence within two captured vOX2 immunoglobulin gene family-encoding regions of elephant endotheliotropic herpesvirus 1 (EEHV1) genomes.</title>
        <authorList>
            <person name="Zong J.-C."/>
            <person name="Heaggans S.Y."/>
            <person name="Long S.Y."/>
            <person name="Latimer E.M."/>
            <person name="Zachariah A."/>
            <person name="Hayward G.S."/>
        </authorList>
    </citation>
    <scope>NUCLEOTIDE SEQUENCE</scope>
    <source>
        <strain evidence="2">Preya NAP21</strain>
    </source>
</reference>
<evidence type="ECO:0000313" key="2">
    <source>
        <dbReference type="EMBL" id="AYC62800.1"/>
    </source>
</evidence>
<dbReference type="EMBL" id="MG958686">
    <property type="protein sequence ID" value="AYC62800.1"/>
    <property type="molecule type" value="Genomic_DNA"/>
</dbReference>
<evidence type="ECO:0000256" key="1">
    <source>
        <dbReference type="SAM" id="Phobius"/>
    </source>
</evidence>